<feature type="binding site" evidence="7">
    <location>
        <begin position="108"/>
        <end position="113"/>
    </location>
    <ligand>
        <name>ATP</name>
        <dbReference type="ChEBI" id="CHEBI:30616"/>
    </ligand>
</feature>
<dbReference type="InterPro" id="IPR011063">
    <property type="entry name" value="TilS/TtcA_N"/>
</dbReference>
<keyword evidence="13" id="KW-1185">Reference proteome</keyword>
<evidence type="ECO:0000256" key="3">
    <source>
        <dbReference type="ARBA" id="ARBA00022694"/>
    </source>
</evidence>
<evidence type="ECO:0000313" key="12">
    <source>
        <dbReference type="EMBL" id="GGA01833.1"/>
    </source>
</evidence>
<comment type="subcellular location">
    <subcellularLocation>
        <location evidence="7">Cytoplasm</location>
    </subcellularLocation>
</comment>
<keyword evidence="1 7" id="KW-0963">Cytoplasm</keyword>
<evidence type="ECO:0000256" key="9">
    <source>
        <dbReference type="SAM" id="MobiDB-lite"/>
    </source>
</evidence>
<dbReference type="SUPFAM" id="SSF52402">
    <property type="entry name" value="Adenine nucleotide alpha hydrolases-like"/>
    <property type="match status" value="1"/>
</dbReference>
<dbReference type="InterPro" id="IPR014729">
    <property type="entry name" value="Rossmann-like_a/b/a_fold"/>
</dbReference>
<name>A0A8J2XIE0_9MICO</name>
<evidence type="ECO:0000259" key="11">
    <source>
        <dbReference type="Pfam" id="PF09179"/>
    </source>
</evidence>
<feature type="region of interest" description="Disordered" evidence="9">
    <location>
        <begin position="1"/>
        <end position="100"/>
    </location>
</feature>
<evidence type="ECO:0000256" key="5">
    <source>
        <dbReference type="ARBA" id="ARBA00022840"/>
    </source>
</evidence>
<dbReference type="Pfam" id="PF09179">
    <property type="entry name" value="TilS"/>
    <property type="match status" value="1"/>
</dbReference>
<dbReference type="RefSeq" id="WP_188548912.1">
    <property type="nucleotide sequence ID" value="NZ_BMFY01000001.1"/>
</dbReference>
<dbReference type="Proteomes" id="UP000616114">
    <property type="component" value="Unassembled WGS sequence"/>
</dbReference>
<dbReference type="Gene3D" id="1.20.59.20">
    <property type="match status" value="1"/>
</dbReference>
<dbReference type="PANTHER" id="PTHR43033">
    <property type="entry name" value="TRNA(ILE)-LYSIDINE SYNTHASE-RELATED"/>
    <property type="match status" value="1"/>
</dbReference>
<comment type="similarity">
    <text evidence="7">Belongs to the tRNA(Ile)-lysidine synthase family.</text>
</comment>
<keyword evidence="5 7" id="KW-0067">ATP-binding</keyword>
<organism evidence="12 13">
    <name type="scientific">Sediminivirga luteola</name>
    <dbReference type="NCBI Taxonomy" id="1774748"/>
    <lineage>
        <taxon>Bacteria</taxon>
        <taxon>Bacillati</taxon>
        <taxon>Actinomycetota</taxon>
        <taxon>Actinomycetes</taxon>
        <taxon>Micrococcales</taxon>
        <taxon>Brevibacteriaceae</taxon>
        <taxon>Sediminivirga</taxon>
    </lineage>
</organism>
<reference evidence="12" key="1">
    <citation type="journal article" date="2014" name="Int. J. Syst. Evol. Microbiol.">
        <title>Complete genome sequence of Corynebacterium casei LMG S-19264T (=DSM 44701T), isolated from a smear-ripened cheese.</title>
        <authorList>
            <consortium name="US DOE Joint Genome Institute (JGI-PGF)"/>
            <person name="Walter F."/>
            <person name="Albersmeier A."/>
            <person name="Kalinowski J."/>
            <person name="Ruckert C."/>
        </authorList>
    </citation>
    <scope>NUCLEOTIDE SEQUENCE</scope>
    <source>
        <strain evidence="12">CGMCC 1.12785</strain>
    </source>
</reference>
<keyword evidence="3 7" id="KW-0819">tRNA processing</keyword>
<dbReference type="GO" id="GO:0032267">
    <property type="term" value="F:tRNA(Ile)-lysidine synthase activity"/>
    <property type="evidence" value="ECO:0007669"/>
    <property type="project" value="UniProtKB-EC"/>
</dbReference>
<dbReference type="InterPro" id="IPR015262">
    <property type="entry name" value="tRNA_Ile_lys_synt_subst-bd"/>
</dbReference>
<dbReference type="CDD" id="cd01992">
    <property type="entry name" value="TilS_N"/>
    <property type="match status" value="1"/>
</dbReference>
<dbReference type="GO" id="GO:0006400">
    <property type="term" value="P:tRNA modification"/>
    <property type="evidence" value="ECO:0007669"/>
    <property type="project" value="UniProtKB-UniRule"/>
</dbReference>
<feature type="domain" description="tRNA(Ile)-lysidine/2-thiocytidine synthase N-terminal" evidence="10">
    <location>
        <begin position="103"/>
        <end position="278"/>
    </location>
</feature>
<dbReference type="InterPro" id="IPR012795">
    <property type="entry name" value="tRNA_Ile_lys_synt_N"/>
</dbReference>
<dbReference type="GO" id="GO:0005737">
    <property type="term" value="C:cytoplasm"/>
    <property type="evidence" value="ECO:0007669"/>
    <property type="project" value="UniProtKB-SubCell"/>
</dbReference>
<dbReference type="PANTHER" id="PTHR43033:SF1">
    <property type="entry name" value="TRNA(ILE)-LYSIDINE SYNTHASE-RELATED"/>
    <property type="match status" value="1"/>
</dbReference>
<dbReference type="NCBIfam" id="TIGR02432">
    <property type="entry name" value="lysidine_TilS_N"/>
    <property type="match status" value="1"/>
</dbReference>
<evidence type="ECO:0000256" key="4">
    <source>
        <dbReference type="ARBA" id="ARBA00022741"/>
    </source>
</evidence>
<feature type="compositionally biased region" description="Basic and acidic residues" evidence="9">
    <location>
        <begin position="1"/>
        <end position="10"/>
    </location>
</feature>
<dbReference type="InterPro" id="IPR012094">
    <property type="entry name" value="tRNA_Ile_lys_synt"/>
</dbReference>
<comment type="domain">
    <text evidence="7">The N-terminal region contains the highly conserved SGGXDS motif, predicted to be a P-loop motif involved in ATP binding.</text>
</comment>
<evidence type="ECO:0000256" key="8">
    <source>
        <dbReference type="SAM" id="Coils"/>
    </source>
</evidence>
<comment type="caution">
    <text evidence="12">The sequence shown here is derived from an EMBL/GenBank/DDBJ whole genome shotgun (WGS) entry which is preliminary data.</text>
</comment>
<evidence type="ECO:0000256" key="6">
    <source>
        <dbReference type="ARBA" id="ARBA00048539"/>
    </source>
</evidence>
<evidence type="ECO:0000256" key="2">
    <source>
        <dbReference type="ARBA" id="ARBA00022598"/>
    </source>
</evidence>
<sequence>MAERRPRLDPDTAAVRGAVRRALQDHAAAGGFTRPSGGLPAGGRDAAAQGHGESPGAPGRFPSGERAPVSGSLGERSEPPRTPARPAGDGRPAEPGAEDPWRVVIGVSGGADSMALAAATAFLQRALPLRAQAVLVDHGLQSGARRAAESAAEQLRTLGLETLVVPAAVDREHPAGLEAAARRARYAALEAARRRYGAAAIMLGHTLDDQAETVLLGLARGSGARSLAGMAPARGMLLRPLLGLRRAQLRASCHAQGLRVWDDPMNADDAYARVRARRHALPALEQQLGPGITEALARTAAQLRADADHLEAEAAQAAERLLGDSRDRRLDRAPLAAVPEALRTRVLRRWLVDLIGTGQDLSYEHVRAVDALVTGARRGAVSLPGDVIAVAEGTSLRLRDSGPGQDGPQNL</sequence>
<proteinExistence type="inferred from homology"/>
<evidence type="ECO:0000259" key="10">
    <source>
        <dbReference type="Pfam" id="PF01171"/>
    </source>
</evidence>
<reference evidence="12" key="2">
    <citation type="submission" date="2020-09" db="EMBL/GenBank/DDBJ databases">
        <authorList>
            <person name="Sun Q."/>
            <person name="Zhou Y."/>
        </authorList>
    </citation>
    <scope>NUCLEOTIDE SEQUENCE</scope>
    <source>
        <strain evidence="12">CGMCC 1.12785</strain>
    </source>
</reference>
<dbReference type="EC" id="6.3.4.19" evidence="7"/>
<protein>
    <recommendedName>
        <fullName evidence="7">tRNA(Ile)-lysidine synthase</fullName>
        <ecNumber evidence="7">6.3.4.19</ecNumber>
    </recommendedName>
    <alternativeName>
        <fullName evidence="7">tRNA(Ile)-2-lysyl-cytidine synthase</fullName>
    </alternativeName>
    <alternativeName>
        <fullName evidence="7">tRNA(Ile)-lysidine synthetase</fullName>
    </alternativeName>
</protein>
<comment type="catalytic activity">
    <reaction evidence="6 7">
        <text>cytidine(34) in tRNA(Ile2) + L-lysine + ATP = lysidine(34) in tRNA(Ile2) + AMP + diphosphate + H(+)</text>
        <dbReference type="Rhea" id="RHEA:43744"/>
        <dbReference type="Rhea" id="RHEA-COMP:10625"/>
        <dbReference type="Rhea" id="RHEA-COMP:10670"/>
        <dbReference type="ChEBI" id="CHEBI:15378"/>
        <dbReference type="ChEBI" id="CHEBI:30616"/>
        <dbReference type="ChEBI" id="CHEBI:32551"/>
        <dbReference type="ChEBI" id="CHEBI:33019"/>
        <dbReference type="ChEBI" id="CHEBI:82748"/>
        <dbReference type="ChEBI" id="CHEBI:83665"/>
        <dbReference type="ChEBI" id="CHEBI:456215"/>
        <dbReference type="EC" id="6.3.4.19"/>
    </reaction>
</comment>
<keyword evidence="4 7" id="KW-0547">Nucleotide-binding</keyword>
<comment type="function">
    <text evidence="7">Ligates lysine onto the cytidine present at position 34 of the AUA codon-specific tRNA(Ile) that contains the anticodon CAU, in an ATP-dependent manner. Cytidine is converted to lysidine, thus changing the amino acid specificity of the tRNA from methionine to isoleucine.</text>
</comment>
<keyword evidence="2 7" id="KW-0436">Ligase</keyword>
<evidence type="ECO:0000256" key="1">
    <source>
        <dbReference type="ARBA" id="ARBA00022490"/>
    </source>
</evidence>
<keyword evidence="8" id="KW-0175">Coiled coil</keyword>
<feature type="coiled-coil region" evidence="8">
    <location>
        <begin position="293"/>
        <end position="320"/>
    </location>
</feature>
<gene>
    <name evidence="7 12" type="primary">tilS</name>
    <name evidence="12" type="ORF">GCM10011333_00410</name>
</gene>
<dbReference type="HAMAP" id="MF_01161">
    <property type="entry name" value="tRNA_Ile_lys_synt"/>
    <property type="match status" value="1"/>
</dbReference>
<dbReference type="EMBL" id="BMFY01000001">
    <property type="protein sequence ID" value="GGA01833.1"/>
    <property type="molecule type" value="Genomic_DNA"/>
</dbReference>
<feature type="domain" description="tRNA(Ile)-lysidine synthase substrate-binding" evidence="11">
    <location>
        <begin position="330"/>
        <end position="384"/>
    </location>
</feature>
<dbReference type="AlphaFoldDB" id="A0A8J2XIE0"/>
<dbReference type="GO" id="GO:0005524">
    <property type="term" value="F:ATP binding"/>
    <property type="evidence" value="ECO:0007669"/>
    <property type="project" value="UniProtKB-UniRule"/>
</dbReference>
<dbReference type="Gene3D" id="3.40.50.620">
    <property type="entry name" value="HUPs"/>
    <property type="match status" value="1"/>
</dbReference>
<evidence type="ECO:0000313" key="13">
    <source>
        <dbReference type="Proteomes" id="UP000616114"/>
    </source>
</evidence>
<dbReference type="SUPFAM" id="SSF82829">
    <property type="entry name" value="MesJ substrate recognition domain-like"/>
    <property type="match status" value="1"/>
</dbReference>
<accession>A0A8J2XIE0</accession>
<dbReference type="Pfam" id="PF01171">
    <property type="entry name" value="ATP_bind_3"/>
    <property type="match status" value="1"/>
</dbReference>
<evidence type="ECO:0000256" key="7">
    <source>
        <dbReference type="HAMAP-Rule" id="MF_01161"/>
    </source>
</evidence>